<evidence type="ECO:0000256" key="11">
    <source>
        <dbReference type="ARBA" id="ARBA00023136"/>
    </source>
</evidence>
<dbReference type="GO" id="GO:0055036">
    <property type="term" value="C:virion membrane"/>
    <property type="evidence" value="ECO:0007669"/>
    <property type="project" value="UniProtKB-SubCell"/>
</dbReference>
<keyword evidence="10 16" id="KW-1133">Transmembrane helix</keyword>
<keyword evidence="12" id="KW-1160">Virus entry into host cell</keyword>
<keyword evidence="5 16" id="KW-0812">Transmembrane</keyword>
<evidence type="ECO:0000256" key="14">
    <source>
        <dbReference type="ARBA" id="ARBA00034771"/>
    </source>
</evidence>
<keyword evidence="7" id="KW-0261">Viral envelope protein</keyword>
<comment type="subcellular location">
    <subcellularLocation>
        <location evidence="1">Virion membrane</location>
        <topology evidence="1">Single-pass membrane protein</topology>
    </subcellularLocation>
</comment>
<dbReference type="InterPro" id="IPR010367">
    <property type="entry name" value="Poxvirus_G3"/>
</dbReference>
<evidence type="ECO:0000256" key="16">
    <source>
        <dbReference type="SAM" id="Phobius"/>
    </source>
</evidence>
<evidence type="ECO:0000256" key="3">
    <source>
        <dbReference type="ARBA" id="ARBA00022521"/>
    </source>
</evidence>
<evidence type="ECO:0000256" key="5">
    <source>
        <dbReference type="ARBA" id="ARBA00022692"/>
    </source>
</evidence>
<keyword evidence="11 16" id="KW-0472">Membrane</keyword>
<keyword evidence="9" id="KW-0735">Signal-anchor</keyword>
<keyword evidence="2" id="KW-1168">Fusion of virus membrane with host membrane</keyword>
<evidence type="ECO:0000256" key="6">
    <source>
        <dbReference type="ARBA" id="ARBA00022844"/>
    </source>
</evidence>
<dbReference type="Pfam" id="PF06129">
    <property type="entry name" value="Chordopox_G3"/>
    <property type="match status" value="1"/>
</dbReference>
<evidence type="ECO:0000256" key="1">
    <source>
        <dbReference type="ARBA" id="ARBA00004381"/>
    </source>
</evidence>
<comment type="function">
    <text evidence="13">Component of the entry fusion complex (EFC), which consists of 11 proteins. During cell infection, this complex mediates entry of the virion core into the host cytoplasm by a two-step mechanism consisting of lipid mixing of the viral and cellular membranes and subsequent pore formation.</text>
</comment>
<feature type="transmembrane region" description="Helical" evidence="16">
    <location>
        <begin position="6"/>
        <end position="25"/>
    </location>
</feature>
<reference evidence="17 18" key="1">
    <citation type="journal article" date="2014" name="Vet. Microbiol.">
        <title>Complete genome sequence analysis of goatpox virus isolated from China shows high variation.</title>
        <authorList>
            <person name="Zeng X."/>
            <person name="Chi X."/>
            <person name="Li W."/>
            <person name="Hao W."/>
            <person name="Li M."/>
            <person name="Huang X."/>
            <person name="Huang Y."/>
            <person name="Rock D.L."/>
            <person name="Luo S."/>
            <person name="Wang S."/>
        </authorList>
    </citation>
    <scope>NUCLEOTIDE SEQUENCE [LARGE SCALE GENOMIC DNA]</scope>
    <source>
        <strain evidence="17">FZ</strain>
    </source>
</reference>
<proteinExistence type="inferred from homology"/>
<dbReference type="Proteomes" id="UP000134642">
    <property type="component" value="Segment"/>
</dbReference>
<comment type="similarity">
    <text evidence="14">Belongs to the orthopoxvirus OPG086 family.</text>
</comment>
<organism evidence="17 18">
    <name type="scientific">Goatpox virus FZ</name>
    <dbReference type="NCBI Taxonomy" id="1416740"/>
    <lineage>
        <taxon>Viruses</taxon>
        <taxon>Varidnaviria</taxon>
        <taxon>Bamfordvirae</taxon>
        <taxon>Nucleocytoviricota</taxon>
        <taxon>Pokkesviricetes</taxon>
        <taxon>Chitovirales</taxon>
        <taxon>Poxviridae</taxon>
        <taxon>Chordopoxvirinae</taxon>
        <taxon>Capripoxvirus</taxon>
        <taxon>Capripoxvirus goatpox</taxon>
        <taxon>Goatpox virus</taxon>
    </lineage>
</organism>
<sequence>MAYFFYLLSFIFFLLLLYYFSYYPTNKLLMSVKQKNEENNVIKNINNTFPTSLNSIIFSKPESLSLTKIDTYYDSLSGTVTAISNNKKYVFNLYFDEDIRTLLPILLLSK</sequence>
<evidence type="ECO:0000256" key="12">
    <source>
        <dbReference type="ARBA" id="ARBA00023296"/>
    </source>
</evidence>
<evidence type="ECO:0000256" key="9">
    <source>
        <dbReference type="ARBA" id="ARBA00022968"/>
    </source>
</evidence>
<evidence type="ECO:0000256" key="2">
    <source>
        <dbReference type="ARBA" id="ARBA00022506"/>
    </source>
</evidence>
<evidence type="ECO:0000256" key="8">
    <source>
        <dbReference type="ARBA" id="ARBA00022921"/>
    </source>
</evidence>
<gene>
    <name evidence="17" type="primary">GTPV047</name>
</gene>
<name>A0A075CL82_9POXV</name>
<evidence type="ECO:0000256" key="4">
    <source>
        <dbReference type="ARBA" id="ARBA00022595"/>
    </source>
</evidence>
<dbReference type="GO" id="GO:0046718">
    <property type="term" value="P:symbiont entry into host cell"/>
    <property type="evidence" value="ECO:0007669"/>
    <property type="project" value="UniProtKB-KW"/>
</dbReference>
<dbReference type="GO" id="GO:0019064">
    <property type="term" value="P:fusion of virus membrane with host plasma membrane"/>
    <property type="evidence" value="ECO:0007669"/>
    <property type="project" value="UniProtKB-KW"/>
</dbReference>
<keyword evidence="4" id="KW-1162">Viral penetration into host cytoplasm</keyword>
<keyword evidence="6" id="KW-0946">Virion</keyword>
<keyword evidence="3" id="KW-1169">Fusion of virus membrane with host cell membrane</keyword>
<dbReference type="EMBL" id="KC951854">
    <property type="protein sequence ID" value="AGZ95366.1"/>
    <property type="molecule type" value="Genomic_DNA"/>
</dbReference>
<accession>A0A075CL82</accession>
<evidence type="ECO:0000313" key="18">
    <source>
        <dbReference type="Proteomes" id="UP000134642"/>
    </source>
</evidence>
<evidence type="ECO:0000256" key="7">
    <source>
        <dbReference type="ARBA" id="ARBA00022879"/>
    </source>
</evidence>
<evidence type="ECO:0000256" key="10">
    <source>
        <dbReference type="ARBA" id="ARBA00022989"/>
    </source>
</evidence>
<keyword evidence="8" id="KW-0426">Late protein</keyword>
<evidence type="ECO:0000256" key="15">
    <source>
        <dbReference type="ARBA" id="ARBA00034891"/>
    </source>
</evidence>
<evidence type="ECO:0000256" key="13">
    <source>
        <dbReference type="ARBA" id="ARBA00034668"/>
    </source>
</evidence>
<protein>
    <recommendedName>
        <fullName evidence="15">Entry-fusion complex protein OPG086</fullName>
    </recommendedName>
</protein>
<evidence type="ECO:0000313" key="17">
    <source>
        <dbReference type="EMBL" id="AGZ95366.1"/>
    </source>
</evidence>
<dbReference type="GO" id="GO:0019031">
    <property type="term" value="C:viral envelope"/>
    <property type="evidence" value="ECO:0007669"/>
    <property type="project" value="UniProtKB-KW"/>
</dbReference>